<name>A0ABW4XPF4_9GAMM</name>
<dbReference type="Proteomes" id="UP001597380">
    <property type="component" value="Unassembled WGS sequence"/>
</dbReference>
<protein>
    <recommendedName>
        <fullName evidence="4">Transposase</fullName>
    </recommendedName>
</protein>
<accession>A0ABW4XPF4</accession>
<evidence type="ECO:0000313" key="3">
    <source>
        <dbReference type="Proteomes" id="UP001597380"/>
    </source>
</evidence>
<proteinExistence type="predicted"/>
<evidence type="ECO:0000256" key="1">
    <source>
        <dbReference type="SAM" id="Coils"/>
    </source>
</evidence>
<comment type="caution">
    <text evidence="2">The sequence shown here is derived from an EMBL/GenBank/DDBJ whole genome shotgun (WGS) entry which is preliminary data.</text>
</comment>
<reference evidence="3" key="1">
    <citation type="journal article" date="2019" name="Int. J. Syst. Evol. Microbiol.">
        <title>The Global Catalogue of Microorganisms (GCM) 10K type strain sequencing project: providing services to taxonomists for standard genome sequencing and annotation.</title>
        <authorList>
            <consortium name="The Broad Institute Genomics Platform"/>
            <consortium name="The Broad Institute Genome Sequencing Center for Infectious Disease"/>
            <person name="Wu L."/>
            <person name="Ma J."/>
        </authorList>
    </citation>
    <scope>NUCLEOTIDE SEQUENCE [LARGE SCALE GENOMIC DNA]</scope>
    <source>
        <strain evidence="3">CGMCC 1.10992</strain>
    </source>
</reference>
<keyword evidence="1" id="KW-0175">Coiled coil</keyword>
<sequence>MSKVKLSADAAERALCELIANGARISQHAIEKRAGLANGALNYNHPLYVSLKQKIQKAKATMVSTNDNGSPELQKRIKREIGLKRKYRKQRDSYKAQLKQAEGEKLELAYQLHHLQRYLKHLERHGLADVNVLEFAVKNRS</sequence>
<evidence type="ECO:0008006" key="4">
    <source>
        <dbReference type="Google" id="ProtNLM"/>
    </source>
</evidence>
<evidence type="ECO:0000313" key="2">
    <source>
        <dbReference type="EMBL" id="MFD2097447.1"/>
    </source>
</evidence>
<feature type="coiled-coil region" evidence="1">
    <location>
        <begin position="48"/>
        <end position="104"/>
    </location>
</feature>
<dbReference type="EMBL" id="JBHUHT010000017">
    <property type="protein sequence ID" value="MFD2097447.1"/>
    <property type="molecule type" value="Genomic_DNA"/>
</dbReference>
<dbReference type="RefSeq" id="WP_345340607.1">
    <property type="nucleotide sequence ID" value="NZ_BAABLI010000015.1"/>
</dbReference>
<organism evidence="2 3">
    <name type="scientific">Corallincola platygyrae</name>
    <dbReference type="NCBI Taxonomy" id="1193278"/>
    <lineage>
        <taxon>Bacteria</taxon>
        <taxon>Pseudomonadati</taxon>
        <taxon>Pseudomonadota</taxon>
        <taxon>Gammaproteobacteria</taxon>
        <taxon>Alteromonadales</taxon>
        <taxon>Psychromonadaceae</taxon>
        <taxon>Corallincola</taxon>
    </lineage>
</organism>
<keyword evidence="3" id="KW-1185">Reference proteome</keyword>
<gene>
    <name evidence="2" type="ORF">ACFSJ3_15720</name>
</gene>